<evidence type="ECO:0008006" key="3">
    <source>
        <dbReference type="Google" id="ProtNLM"/>
    </source>
</evidence>
<evidence type="ECO:0000313" key="2">
    <source>
        <dbReference type="Proteomes" id="UP001153636"/>
    </source>
</evidence>
<name>A0A9P0GMY4_9CUCU</name>
<dbReference type="Proteomes" id="UP001153636">
    <property type="component" value="Chromosome 8"/>
</dbReference>
<gene>
    <name evidence="1" type="ORF">PSYICH_LOCUS14324</name>
</gene>
<dbReference type="PANTHER" id="PTHR37162:SF1">
    <property type="entry name" value="BED-TYPE DOMAIN-CONTAINING PROTEIN"/>
    <property type="match status" value="1"/>
</dbReference>
<dbReference type="AlphaFoldDB" id="A0A9P0GMY4"/>
<evidence type="ECO:0000313" key="1">
    <source>
        <dbReference type="EMBL" id="CAH1114818.1"/>
    </source>
</evidence>
<reference evidence="1" key="1">
    <citation type="submission" date="2022-01" db="EMBL/GenBank/DDBJ databases">
        <authorList>
            <person name="King R."/>
        </authorList>
    </citation>
    <scope>NUCLEOTIDE SEQUENCE</scope>
</reference>
<accession>A0A9P0GMY4</accession>
<proteinExistence type="predicted"/>
<keyword evidence="2" id="KW-1185">Reference proteome</keyword>
<protein>
    <recommendedName>
        <fullName evidence="3">DUF4371 domain-containing protein</fullName>
    </recommendedName>
</protein>
<sequence length="375" mass="43120">MANKYRSVWEQNSELKGCLMPDPEDDKRDFCKVCKCSLIAHKKDLLLHRKSRKHLESEKKYNAGPSKKITEFLTTNISKKRKVAELKVAAFIAEHCSTRTADHLSELLNGLDDNSELLKGVKLHRTKCSALILNVISPCLLEDLILDVGNEKYSLIIDESTAIDCSKMMCLMIKYYSKLKRKIITTFYRLMEIAAGDALTLAETMRSQLLKDSLPMENLIGIGVDGANVMVGKAMTNRDLVLTKDRERCYTSQQLFEMLDDKKNYLYMVFLKKTLRELTALNTAFQSDQANSLKLMEDLLHLLRNYLSILIPPMRLEKVLDKDIFSFNFKDYVMSATIINFGYSFHEAQVGIERNDVSCVQERCRNFLIELCYQI</sequence>
<dbReference type="EMBL" id="OV651820">
    <property type="protein sequence ID" value="CAH1114818.1"/>
    <property type="molecule type" value="Genomic_DNA"/>
</dbReference>
<dbReference type="PANTHER" id="PTHR37162">
    <property type="entry name" value="HAT FAMILY DIMERISATION DOMAINCONTAINING PROTEIN-RELATED"/>
    <property type="match status" value="1"/>
</dbReference>
<dbReference type="OrthoDB" id="6779359at2759"/>
<organism evidence="1 2">
    <name type="scientific">Psylliodes chrysocephalus</name>
    <dbReference type="NCBI Taxonomy" id="3402493"/>
    <lineage>
        <taxon>Eukaryota</taxon>
        <taxon>Metazoa</taxon>
        <taxon>Ecdysozoa</taxon>
        <taxon>Arthropoda</taxon>
        <taxon>Hexapoda</taxon>
        <taxon>Insecta</taxon>
        <taxon>Pterygota</taxon>
        <taxon>Neoptera</taxon>
        <taxon>Endopterygota</taxon>
        <taxon>Coleoptera</taxon>
        <taxon>Polyphaga</taxon>
        <taxon>Cucujiformia</taxon>
        <taxon>Chrysomeloidea</taxon>
        <taxon>Chrysomelidae</taxon>
        <taxon>Galerucinae</taxon>
        <taxon>Alticini</taxon>
        <taxon>Psylliodes</taxon>
    </lineage>
</organism>